<dbReference type="GO" id="GO:0015926">
    <property type="term" value="F:glucosidase activity"/>
    <property type="evidence" value="ECO:0007669"/>
    <property type="project" value="InterPro"/>
</dbReference>
<name>A0A0D3MCG6_9GAMM</name>
<evidence type="ECO:0000256" key="2">
    <source>
        <dbReference type="ARBA" id="ARBA00010687"/>
    </source>
</evidence>
<feature type="region of interest" description="Disordered" evidence="7">
    <location>
        <begin position="177"/>
        <end position="229"/>
    </location>
</feature>
<dbReference type="PANTHER" id="PTHR34983:SF1">
    <property type="entry name" value="ARABINOGALACTAN ENDO-BETA-1,4-GALACTANASE A"/>
    <property type="match status" value="1"/>
</dbReference>
<dbReference type="PANTHER" id="PTHR34983">
    <property type="entry name" value="ARABINOGALACTAN ENDO-BETA-1,4-GALACTANASE A"/>
    <property type="match status" value="1"/>
</dbReference>
<feature type="compositionally biased region" description="Pro residues" evidence="7">
    <location>
        <begin position="328"/>
        <end position="348"/>
    </location>
</feature>
<evidence type="ECO:0000313" key="9">
    <source>
        <dbReference type="EMBL" id="AIF91524.1"/>
    </source>
</evidence>
<dbReference type="InterPro" id="IPR017853">
    <property type="entry name" value="GH"/>
</dbReference>
<dbReference type="Pfam" id="PF07745">
    <property type="entry name" value="Glyco_hydro_53"/>
    <property type="match status" value="1"/>
</dbReference>
<feature type="domain" description="Carbohydrate binding module xylan-binding" evidence="8">
    <location>
        <begin position="213"/>
        <end position="286"/>
    </location>
</feature>
<dbReference type="InterPro" id="IPR031768">
    <property type="entry name" value="CBM60_xylan-bd"/>
</dbReference>
<evidence type="ECO:0000256" key="1">
    <source>
        <dbReference type="ARBA" id="ARBA00001695"/>
    </source>
</evidence>
<proteinExistence type="inferred from homology"/>
<accession>A0A0D3MCG6</accession>
<dbReference type="Gene3D" id="2.60.60.40">
    <property type="match status" value="1"/>
</dbReference>
<evidence type="ECO:0000259" key="8">
    <source>
        <dbReference type="Pfam" id="PF16841"/>
    </source>
</evidence>
<feature type="compositionally biased region" description="Pro residues" evidence="7">
    <location>
        <begin position="179"/>
        <end position="203"/>
    </location>
</feature>
<feature type="chain" id="PRO_5005113896" description="Arabinogalactan endo-beta-1,4-galactanase" evidence="6">
    <location>
        <begin position="36"/>
        <end position="679"/>
    </location>
</feature>
<keyword evidence="6" id="KW-0732">Signal</keyword>
<dbReference type="EMBL" id="KJ861958">
    <property type="protein sequence ID" value="AIF91524.1"/>
    <property type="molecule type" value="Genomic_DNA"/>
</dbReference>
<feature type="compositionally biased region" description="Polar residues" evidence="7">
    <location>
        <begin position="208"/>
        <end position="229"/>
    </location>
</feature>
<keyword evidence="4 6" id="KW-0378">Hydrolase</keyword>
<evidence type="ECO:0000256" key="6">
    <source>
        <dbReference type="RuleBase" id="RU361192"/>
    </source>
</evidence>
<dbReference type="Pfam" id="PF16841">
    <property type="entry name" value="CBM60"/>
    <property type="match status" value="1"/>
</dbReference>
<sequence length="679" mass="72721">MIFKNTLIHPKGQATLLGCLTFLLSIMLFTTNATAQNLANNPDFENGTNSWSVSGTSSAMLLESDGRSGNRLTHYSSSNNYNVNTYQTLTGLTAGTYALSVYSVGGDSSDAYIYAENCGSNNVRVDVPAISWGNWTQITLNNIDVIGSSCTIGMATDNTEWTSFDDVSFVLVSAATNPTPVPTPTPTAQPTSTPTPTPTPSPTDEPGTGTQNITVRASGTDGSESITLSVGDNNVQTWTLSASMQDYTASTSASGDIEVAFTNDASGLDVQVDYIIVNGETRQAEDMAENTGLWDETCGGGAYSEIMHCNGAINFGATSGNSGGTNPTPTPAPTSGPTSTPTPTPQPTQEPNTDSAVGILASHGFNYARIRILVNPPGNYGLHQDLDYVIAMAQEAKANGMKILLDFFYSDWWADPGQNYAPDAWANMNIGTLESTLYNYTRDTLTSMQNAGVLPDMVQVGNEVNPGMCWDLGRIETNGWGNFVRLTNSGYDAVKSIGNIPVIIQYAGQGSEATSWYSSYSNNGGKMDAQGLSFYEMWHGGINTAVSTINTLHNTYGQDVYLVETAAYWTRSDANESTSYTHSKQGQYDFLYDLTNAVENLNGFKGIFYWGATWSQASRWLSAPDWSNDDAGTRSLFDDNAQLTPAANAIMDAGGLPVMGVDVSEAHYAESRGVQYKDL</sequence>
<dbReference type="GO" id="GO:0045490">
    <property type="term" value="P:pectin catabolic process"/>
    <property type="evidence" value="ECO:0007669"/>
    <property type="project" value="TreeGrafter"/>
</dbReference>
<evidence type="ECO:0000256" key="4">
    <source>
        <dbReference type="ARBA" id="ARBA00022801"/>
    </source>
</evidence>
<organism evidence="9">
    <name type="scientific">Teredinibacter purpureus</name>
    <dbReference type="NCBI Taxonomy" id="2731756"/>
    <lineage>
        <taxon>Bacteria</taxon>
        <taxon>Pseudomonadati</taxon>
        <taxon>Pseudomonadota</taxon>
        <taxon>Gammaproteobacteria</taxon>
        <taxon>Cellvibrionales</taxon>
        <taxon>Cellvibrionaceae</taxon>
        <taxon>Teredinibacter</taxon>
    </lineage>
</organism>
<feature type="region of interest" description="Disordered" evidence="7">
    <location>
        <begin position="320"/>
        <end position="355"/>
    </location>
</feature>
<dbReference type="AlphaFoldDB" id="A0A0D3MCG6"/>
<comment type="catalytic activity">
    <reaction evidence="1 6">
        <text>The enzyme specifically hydrolyzes (1-&gt;4)-beta-D-galactosidic linkages in type I arabinogalactans.</text>
        <dbReference type="EC" id="3.2.1.89"/>
    </reaction>
</comment>
<protein>
    <recommendedName>
        <fullName evidence="3 6">Arabinogalactan endo-beta-1,4-galactanase</fullName>
        <ecNumber evidence="3 6">3.2.1.89</ecNumber>
    </recommendedName>
</protein>
<evidence type="ECO:0000256" key="7">
    <source>
        <dbReference type="SAM" id="MobiDB-lite"/>
    </source>
</evidence>
<keyword evidence="5 6" id="KW-0326">Glycosidase</keyword>
<evidence type="ECO:0000256" key="5">
    <source>
        <dbReference type="ARBA" id="ARBA00023295"/>
    </source>
</evidence>
<dbReference type="EC" id="3.2.1.89" evidence="3 6"/>
<dbReference type="RefSeq" id="WP_082087021.1">
    <property type="nucleotide sequence ID" value="NZ_CP060092.1"/>
</dbReference>
<evidence type="ECO:0000256" key="3">
    <source>
        <dbReference type="ARBA" id="ARBA00012556"/>
    </source>
</evidence>
<dbReference type="InterPro" id="IPR011683">
    <property type="entry name" value="Glyco_hydro_53"/>
</dbReference>
<reference evidence="9" key="1">
    <citation type="journal article" date="2014" name="Proc. Natl. Acad. Sci. U.S.A.">
        <title>Gill bacteria enable a novel digestive strategy in a wood-feeding mollusk.</title>
        <authorList>
            <person name="O'Connor R.M."/>
            <person name="Fung J.M."/>
            <person name="Sharp K.H."/>
            <person name="Benner J.S."/>
            <person name="McClung C."/>
            <person name="Cushing S."/>
            <person name="Lamkin E.R."/>
            <person name="Fomenkov A.I."/>
            <person name="Henrissat B."/>
            <person name="Londer Y.Y."/>
            <person name="Scholz M.B."/>
            <person name="Posfai J."/>
            <person name="Malfatti S."/>
            <person name="Tringe S.G."/>
            <person name="Woyke T."/>
            <person name="Malmstrom R.R."/>
            <person name="Coleman-Derr D."/>
            <person name="Altamia M.A."/>
            <person name="Dedrick S."/>
            <person name="Kaluziak S.T."/>
            <person name="Haygood M.G."/>
            <person name="Distel D.L."/>
        </authorList>
    </citation>
    <scope>NUCLEOTIDE SEQUENCE</scope>
    <source>
        <strain evidence="9">Bs12</strain>
    </source>
</reference>
<dbReference type="SUPFAM" id="SSF51445">
    <property type="entry name" value="(Trans)glycosidases"/>
    <property type="match status" value="1"/>
</dbReference>
<dbReference type="Gene3D" id="2.60.120.260">
    <property type="entry name" value="Galactose-binding domain-like"/>
    <property type="match status" value="1"/>
</dbReference>
<comment type="similarity">
    <text evidence="2 6">Belongs to the glycosyl hydrolase 53 family.</text>
</comment>
<dbReference type="Gene3D" id="3.20.20.80">
    <property type="entry name" value="Glycosidases"/>
    <property type="match status" value="1"/>
</dbReference>
<dbReference type="GO" id="GO:0031218">
    <property type="term" value="F:arabinogalactan endo-1,4-beta-galactosidase activity"/>
    <property type="evidence" value="ECO:0007669"/>
    <property type="project" value="UniProtKB-EC"/>
</dbReference>
<feature type="signal peptide" evidence="6">
    <location>
        <begin position="1"/>
        <end position="35"/>
    </location>
</feature>